<dbReference type="EMBL" id="BLAY01000233">
    <property type="protein sequence ID" value="GET43560.1"/>
    <property type="molecule type" value="Genomic_DNA"/>
</dbReference>
<comment type="caution">
    <text evidence="1">The sequence shown here is derived from an EMBL/GenBank/DDBJ whole genome shotgun (WGS) entry which is preliminary data.</text>
</comment>
<sequence length="86" mass="9354">MVSGEAAFKYYDRGGFPVRPIGFQSYGEAAVALNNSGVGAIHVVSGRLNIFKPNDANPNHRMLLTVERTIVVGGQEATPTHQWQIQ</sequence>
<protein>
    <submittedName>
        <fullName evidence="1">Uncharacterized protein</fullName>
    </submittedName>
</protein>
<evidence type="ECO:0000313" key="1">
    <source>
        <dbReference type="EMBL" id="GET43560.1"/>
    </source>
</evidence>
<name>A0AAV3XQV0_9CYAN</name>
<organism evidence="1 2">
    <name type="scientific">Microseira wollei NIES-4236</name>
    <dbReference type="NCBI Taxonomy" id="2530354"/>
    <lineage>
        <taxon>Bacteria</taxon>
        <taxon>Bacillati</taxon>
        <taxon>Cyanobacteriota</taxon>
        <taxon>Cyanophyceae</taxon>
        <taxon>Oscillatoriophycideae</taxon>
        <taxon>Aerosakkonematales</taxon>
        <taxon>Aerosakkonemataceae</taxon>
        <taxon>Microseira</taxon>
    </lineage>
</organism>
<proteinExistence type="predicted"/>
<reference evidence="1" key="1">
    <citation type="submission" date="2019-10" db="EMBL/GenBank/DDBJ databases">
        <title>Draft genome sequece of Microseira wollei NIES-4236.</title>
        <authorList>
            <person name="Yamaguchi H."/>
            <person name="Suzuki S."/>
            <person name="Kawachi M."/>
        </authorList>
    </citation>
    <scope>NUCLEOTIDE SEQUENCE</scope>
    <source>
        <strain evidence="1">NIES-4236</strain>
    </source>
</reference>
<keyword evidence="2" id="KW-1185">Reference proteome</keyword>
<accession>A0AAV3XQV0</accession>
<evidence type="ECO:0000313" key="2">
    <source>
        <dbReference type="Proteomes" id="UP001050975"/>
    </source>
</evidence>
<gene>
    <name evidence="1" type="ORF">MiSe_83850</name>
</gene>
<dbReference type="Proteomes" id="UP001050975">
    <property type="component" value="Unassembled WGS sequence"/>
</dbReference>
<dbReference type="AlphaFoldDB" id="A0AAV3XQV0"/>